<feature type="transmembrane region" description="Helical" evidence="1">
    <location>
        <begin position="45"/>
        <end position="64"/>
    </location>
</feature>
<dbReference type="PANTHER" id="PTHR19353:SF19">
    <property type="entry name" value="DELTA(5) FATTY ACID DESATURASE C-RELATED"/>
    <property type="match status" value="1"/>
</dbReference>
<dbReference type="InterPro" id="IPR005804">
    <property type="entry name" value="FA_desaturase_dom"/>
</dbReference>
<dbReference type="GO" id="GO:0008610">
    <property type="term" value="P:lipid biosynthetic process"/>
    <property type="evidence" value="ECO:0007669"/>
    <property type="project" value="UniProtKB-ARBA"/>
</dbReference>
<dbReference type="RefSeq" id="WP_084843002.1">
    <property type="nucleotide sequence ID" value="NZ_ARYN01000019.1"/>
</dbReference>
<keyword evidence="1 3" id="KW-0812">Transmembrane</keyword>
<keyword evidence="1" id="KW-0472">Membrane</keyword>
<organism evidence="3 4">
    <name type="scientific">Zunongwangia atlantica 22II14-10F7</name>
    <dbReference type="NCBI Taxonomy" id="1185767"/>
    <lineage>
        <taxon>Bacteria</taxon>
        <taxon>Pseudomonadati</taxon>
        <taxon>Bacteroidota</taxon>
        <taxon>Flavobacteriia</taxon>
        <taxon>Flavobacteriales</taxon>
        <taxon>Flavobacteriaceae</taxon>
        <taxon>Zunongwangia</taxon>
    </lineage>
</organism>
<reference evidence="3 4" key="1">
    <citation type="submission" date="2013-04" db="EMBL/GenBank/DDBJ databases">
        <title>Zunongwangia sp. 22II14-10F7 Genome Sequencing.</title>
        <authorList>
            <person name="Lai Q."/>
            <person name="Shao Z."/>
        </authorList>
    </citation>
    <scope>NUCLEOTIDE SEQUENCE [LARGE SCALE GENOMIC DNA]</scope>
    <source>
        <strain evidence="3 4">22II14-10F7</strain>
    </source>
</reference>
<sequence length="360" mass="41864">MQNHPKFSRSLDRNFVKLLQKRVRQYFKDNEISTHANRSMVTKTIVMLLLFLGPIIILCSGIVTSAWMLFLLYITSGFGMAGIGMGVMHDAIHGSYSKHTKLNTILGYSMNIIGANATVWHLQHNVLHHTYTNIHDADDDLNMPFFLRFSPHKKKYKIHRFQFIYVWFFYSISTLAWISAKDFVRLTRYRKMGLIENRNKFYKSLFHLTLWKLAYYSYAIVLPIIVLPFSPRLIILAFISMHLITGLLISCVFQVAHVMPNVDYPLTDDKGEIDNNWLVHQLLTTSNFSPKNKIFSWLIGGLNYQIEHHLFPNVCHVHYRHISPIVQNTALEFGIPYNQKSTFTEAIADHIAMLRNLGKQ</sequence>
<evidence type="ECO:0000259" key="2">
    <source>
        <dbReference type="Pfam" id="PF00487"/>
    </source>
</evidence>
<dbReference type="PANTHER" id="PTHR19353">
    <property type="entry name" value="FATTY ACID DESATURASE 2"/>
    <property type="match status" value="1"/>
</dbReference>
<feature type="domain" description="Fatty acid desaturase" evidence="2">
    <location>
        <begin position="66"/>
        <end position="340"/>
    </location>
</feature>
<dbReference type="GO" id="GO:0016020">
    <property type="term" value="C:membrane"/>
    <property type="evidence" value="ECO:0007669"/>
    <property type="project" value="TreeGrafter"/>
</dbReference>
<dbReference type="Pfam" id="PF00487">
    <property type="entry name" value="FA_desaturase"/>
    <property type="match status" value="1"/>
</dbReference>
<dbReference type="CDD" id="cd03506">
    <property type="entry name" value="Delta6-FADS-like"/>
    <property type="match status" value="1"/>
</dbReference>
<comment type="caution">
    <text evidence="3">The sequence shown here is derived from an EMBL/GenBank/DDBJ whole genome shotgun (WGS) entry which is preliminary data.</text>
</comment>
<dbReference type="EMBL" id="ARYN01000019">
    <property type="protein sequence ID" value="ORL44025.1"/>
    <property type="molecule type" value="Genomic_DNA"/>
</dbReference>
<dbReference type="PIRSF" id="PIRSF015921">
    <property type="entry name" value="FA_sphinglp_des"/>
    <property type="match status" value="1"/>
</dbReference>
<evidence type="ECO:0000313" key="3">
    <source>
        <dbReference type="EMBL" id="ORL44025.1"/>
    </source>
</evidence>
<dbReference type="Proteomes" id="UP000192746">
    <property type="component" value="Unassembled WGS sequence"/>
</dbReference>
<dbReference type="OrthoDB" id="104711at2"/>
<evidence type="ECO:0000313" key="4">
    <source>
        <dbReference type="Proteomes" id="UP000192746"/>
    </source>
</evidence>
<feature type="transmembrane region" description="Helical" evidence="1">
    <location>
        <begin position="164"/>
        <end position="184"/>
    </location>
</feature>
<keyword evidence="1" id="KW-1133">Transmembrane helix</keyword>
<feature type="transmembrane region" description="Helical" evidence="1">
    <location>
        <begin position="205"/>
        <end position="227"/>
    </location>
</feature>
<proteinExistence type="predicted"/>
<name>A0A1Y1T0A1_9FLAO</name>
<evidence type="ECO:0000256" key="1">
    <source>
        <dbReference type="SAM" id="Phobius"/>
    </source>
</evidence>
<feature type="transmembrane region" description="Helical" evidence="1">
    <location>
        <begin position="70"/>
        <end position="92"/>
    </location>
</feature>
<accession>A0A1Y1T0A1</accession>
<dbReference type="AlphaFoldDB" id="A0A1Y1T0A1"/>
<dbReference type="GO" id="GO:0016717">
    <property type="term" value="F:oxidoreductase activity, acting on paired donors, with oxidation of a pair of donors resulting in the reduction of molecular oxygen to two molecules of water"/>
    <property type="evidence" value="ECO:0007669"/>
    <property type="project" value="TreeGrafter"/>
</dbReference>
<dbReference type="InterPro" id="IPR012171">
    <property type="entry name" value="Fatty_acid_desaturase"/>
</dbReference>
<gene>
    <name evidence="3" type="ORF">IIF7_17577</name>
</gene>
<keyword evidence="4" id="KW-1185">Reference proteome</keyword>
<feature type="transmembrane region" description="Helical" evidence="1">
    <location>
        <begin position="233"/>
        <end position="256"/>
    </location>
</feature>
<protein>
    <submittedName>
        <fullName evidence="3">Transmembrane family 2 fatty acid desaturase</fullName>
    </submittedName>
</protein>
<dbReference type="STRING" id="1185767.IIF7_17577"/>